<comment type="caution">
    <text evidence="2">The sequence shown here is derived from an EMBL/GenBank/DDBJ whole genome shotgun (WGS) entry which is preliminary data.</text>
</comment>
<reference evidence="2 3" key="1">
    <citation type="journal article" date="2019" name="Commun. Biol.">
        <title>The bagworm genome reveals a unique fibroin gene that provides high tensile strength.</title>
        <authorList>
            <person name="Kono N."/>
            <person name="Nakamura H."/>
            <person name="Ohtoshi R."/>
            <person name="Tomita M."/>
            <person name="Numata K."/>
            <person name="Arakawa K."/>
        </authorList>
    </citation>
    <scope>NUCLEOTIDE SEQUENCE [LARGE SCALE GENOMIC DNA]</scope>
</reference>
<dbReference type="EMBL" id="BGZK01000025">
    <property type="protein sequence ID" value="GBP07246.1"/>
    <property type="molecule type" value="Genomic_DNA"/>
</dbReference>
<name>A0A4C1SZ53_EUMVA</name>
<sequence length="214" mass="22837">MRRAGRRSLGVRRRPASPCADTPRGILNGILRSYGRFKIESVKRSQCVWWSAAMTSAASRAAAPVGTPRPSGRLGVSRRPPAPRAADVFLFYNIIELRCVKAQASSRLGTSTDSDHLSLIAVCITSRIISVGCNGGGSGGRWRAVREWVDSAPAANQAGVNGSAAQVPAAQAEFLCRAARSGPPPAAGRCTPHPTPCHRARNRTARQITREARM</sequence>
<gene>
    <name evidence="2" type="ORF">EVAR_92126_1</name>
</gene>
<dbReference type="Proteomes" id="UP000299102">
    <property type="component" value="Unassembled WGS sequence"/>
</dbReference>
<accession>A0A4C1SZ53</accession>
<evidence type="ECO:0000313" key="2">
    <source>
        <dbReference type="EMBL" id="GBP07246.1"/>
    </source>
</evidence>
<protein>
    <submittedName>
        <fullName evidence="2">Uncharacterized protein</fullName>
    </submittedName>
</protein>
<evidence type="ECO:0000313" key="3">
    <source>
        <dbReference type="Proteomes" id="UP000299102"/>
    </source>
</evidence>
<organism evidence="2 3">
    <name type="scientific">Eumeta variegata</name>
    <name type="common">Bagworm moth</name>
    <name type="synonym">Eumeta japonica</name>
    <dbReference type="NCBI Taxonomy" id="151549"/>
    <lineage>
        <taxon>Eukaryota</taxon>
        <taxon>Metazoa</taxon>
        <taxon>Ecdysozoa</taxon>
        <taxon>Arthropoda</taxon>
        <taxon>Hexapoda</taxon>
        <taxon>Insecta</taxon>
        <taxon>Pterygota</taxon>
        <taxon>Neoptera</taxon>
        <taxon>Endopterygota</taxon>
        <taxon>Lepidoptera</taxon>
        <taxon>Glossata</taxon>
        <taxon>Ditrysia</taxon>
        <taxon>Tineoidea</taxon>
        <taxon>Psychidae</taxon>
        <taxon>Oiketicinae</taxon>
        <taxon>Eumeta</taxon>
    </lineage>
</organism>
<proteinExistence type="predicted"/>
<dbReference type="AlphaFoldDB" id="A0A4C1SZ53"/>
<feature type="region of interest" description="Disordered" evidence="1">
    <location>
        <begin position="60"/>
        <end position="79"/>
    </location>
</feature>
<evidence type="ECO:0000256" key="1">
    <source>
        <dbReference type="SAM" id="MobiDB-lite"/>
    </source>
</evidence>
<keyword evidence="3" id="KW-1185">Reference proteome</keyword>